<keyword evidence="3" id="KW-1185">Reference proteome</keyword>
<dbReference type="EMBL" id="KV425891">
    <property type="protein sequence ID" value="KZW01910.1"/>
    <property type="molecule type" value="Genomic_DNA"/>
</dbReference>
<feature type="signal peptide" evidence="1">
    <location>
        <begin position="1"/>
        <end position="22"/>
    </location>
</feature>
<dbReference type="Gene3D" id="2.130.10.10">
    <property type="entry name" value="YVTN repeat-like/Quinoprotein amine dehydrogenase"/>
    <property type="match status" value="1"/>
</dbReference>
<gene>
    <name evidence="2" type="ORF">EXIGLDRAFT_829812</name>
</gene>
<protein>
    <submittedName>
        <fullName evidence="2">Uncharacterized protein</fullName>
    </submittedName>
</protein>
<reference evidence="2 3" key="1">
    <citation type="journal article" date="2016" name="Mol. Biol. Evol.">
        <title>Comparative Genomics of Early-Diverging Mushroom-Forming Fungi Provides Insights into the Origins of Lignocellulose Decay Capabilities.</title>
        <authorList>
            <person name="Nagy L.G."/>
            <person name="Riley R."/>
            <person name="Tritt A."/>
            <person name="Adam C."/>
            <person name="Daum C."/>
            <person name="Floudas D."/>
            <person name="Sun H."/>
            <person name="Yadav J.S."/>
            <person name="Pangilinan J."/>
            <person name="Larsson K.H."/>
            <person name="Matsuura K."/>
            <person name="Barry K."/>
            <person name="Labutti K."/>
            <person name="Kuo R."/>
            <person name="Ohm R.A."/>
            <person name="Bhattacharya S.S."/>
            <person name="Shirouzu T."/>
            <person name="Yoshinaga Y."/>
            <person name="Martin F.M."/>
            <person name="Grigoriev I.V."/>
            <person name="Hibbett D.S."/>
        </authorList>
    </citation>
    <scope>NUCLEOTIDE SEQUENCE [LARGE SCALE GENOMIC DNA]</scope>
    <source>
        <strain evidence="2 3">HHB12029</strain>
    </source>
</reference>
<organism evidence="2 3">
    <name type="scientific">Exidia glandulosa HHB12029</name>
    <dbReference type="NCBI Taxonomy" id="1314781"/>
    <lineage>
        <taxon>Eukaryota</taxon>
        <taxon>Fungi</taxon>
        <taxon>Dikarya</taxon>
        <taxon>Basidiomycota</taxon>
        <taxon>Agaricomycotina</taxon>
        <taxon>Agaricomycetes</taxon>
        <taxon>Auriculariales</taxon>
        <taxon>Exidiaceae</taxon>
        <taxon>Exidia</taxon>
    </lineage>
</organism>
<dbReference type="SUPFAM" id="SSF101908">
    <property type="entry name" value="Putative isomerase YbhE"/>
    <property type="match status" value="1"/>
</dbReference>
<dbReference type="InterPro" id="IPR015943">
    <property type="entry name" value="WD40/YVTN_repeat-like_dom_sf"/>
</dbReference>
<dbReference type="Proteomes" id="UP000077266">
    <property type="component" value="Unassembled WGS sequence"/>
</dbReference>
<name>A0A166BKE5_EXIGL</name>
<feature type="chain" id="PRO_5007871245" evidence="1">
    <location>
        <begin position="23"/>
        <end position="1088"/>
    </location>
</feature>
<dbReference type="STRING" id="1314781.A0A166BKE5"/>
<dbReference type="OrthoDB" id="10006285at2759"/>
<evidence type="ECO:0000313" key="2">
    <source>
        <dbReference type="EMBL" id="KZW01910.1"/>
    </source>
</evidence>
<dbReference type="InterPro" id="IPR012334">
    <property type="entry name" value="Pectin_lyas_fold"/>
</dbReference>
<evidence type="ECO:0000256" key="1">
    <source>
        <dbReference type="SAM" id="SignalP"/>
    </source>
</evidence>
<accession>A0A166BKE5</accession>
<dbReference type="AlphaFoldDB" id="A0A166BKE5"/>
<dbReference type="InterPro" id="IPR011050">
    <property type="entry name" value="Pectin_lyase_fold/virulence"/>
</dbReference>
<evidence type="ECO:0000313" key="3">
    <source>
        <dbReference type="Proteomes" id="UP000077266"/>
    </source>
</evidence>
<sequence>MKFSALAFTIAFVAASAPLASAIGATYILSNSNKTNYIVASIIGSDGKLSAGKATWAGGRGSASVPVGFDALLSQGAVLARGSNVFAVNAGSNTVSMFTKDASDPTKLTMVGGPVSSQGEFPQSIAQNPLNGDICVLNGGAVNSVACFTPDAELGLIAIPSTYREIGITQTTPPAGPPGTVTQVMFTVDGRRLVVSVKGVPPAPGFVAVWDVAANGSLSTGYSAITAPSGGVLPFGMSTLPHNPSVIVATDPAIGFDVFDLSGSLAMPNNGSTAILSSAARNVMASGVSSATVVPNSRVVCWSAFSPRTGNFYLIDPGMNMVTEVMVNSQTFKPTMVKQYEAGPAGGSVLDADVATVNGVDYLYVLAPNRTSIEVFSLRAVGQAQHIQTFDFTQSISDDVEIVLAVDLTAANRRTKVTGLPDWSQAGYERGQKSLPDDSQVGTTLSAADLASKYGVVPDDGKDDTDGLARAIADLSAVGKDGAFALIQLPAGTLELSTTVFLDANYLIIRGAGNDPQNGGTVLEFRPDNNTVYDVLTKQGDRWSQDDLFTEWSYADADGRSHSGSAPSGWLWPGRSVFRVGSKAIAPKFQEPSELAPKNRKDIFFGSVNYHWRNDTKVQGFMADQTKDIVGQAGTNKVYYDAQNNSWPWAAGNDVWIASPARYVDYASWAVQNQTYYRNQYMYQDWFTVQSASTDAEGSFLLLDHPLRFDVFSSSTANGSQIMNNKTMPAKVMPIEQPVTHVGIENLYITQVMPSNYSSADAVHNYGNMAPAMAMHGIVLRYARDCWVKGVRTFMTGSHPIATESARNIQVQDNLFDGAWNKGAGGNGYLRGSRVWDSLYFNNTLRNLRHFTFQWSSMGNVAIFNDMTNDFNLHGGFEGMNLIELNKINVPYEHRADSCKINCGGESDGDGPEGDESGTTWAPIYWSTGNKASAWSGASGPQNVFYRNNMTKAFKAGASEGDYTPYFKSDGSASSTVWQFGWDRASTTGSHYQQLSLDGTDPLPDWASHEQTAFQSDPAAGVNARLEDQCGSLFLKDASSITGMSSQDGCDKAIENSIDGKGAAGRLQLSASPFAPMLAALVLYVFFA</sequence>
<dbReference type="Gene3D" id="2.160.20.10">
    <property type="entry name" value="Single-stranded right-handed beta-helix, Pectin lyase-like"/>
    <property type="match status" value="1"/>
</dbReference>
<keyword evidence="1" id="KW-0732">Signal</keyword>
<dbReference type="SUPFAM" id="SSF51126">
    <property type="entry name" value="Pectin lyase-like"/>
    <property type="match status" value="1"/>
</dbReference>
<proteinExistence type="predicted"/>
<dbReference type="InParanoid" id="A0A166BKE5"/>